<feature type="region of interest" description="Disordered" evidence="7">
    <location>
        <begin position="1"/>
        <end position="41"/>
    </location>
</feature>
<dbReference type="GO" id="GO:0003723">
    <property type="term" value="F:RNA binding"/>
    <property type="evidence" value="ECO:0007669"/>
    <property type="project" value="UniProtKB-UniRule"/>
</dbReference>
<feature type="compositionally biased region" description="Polar residues" evidence="7">
    <location>
        <begin position="1618"/>
        <end position="1628"/>
    </location>
</feature>
<feature type="region of interest" description="Disordered" evidence="7">
    <location>
        <begin position="1601"/>
        <end position="1704"/>
    </location>
</feature>
<evidence type="ECO:0000313" key="10">
    <source>
        <dbReference type="EMBL" id="RMX55152.1"/>
    </source>
</evidence>
<feature type="repeat" description="ANK" evidence="5">
    <location>
        <begin position="543"/>
        <end position="575"/>
    </location>
</feature>
<dbReference type="PROSITE" id="PS50084">
    <property type="entry name" value="KH_TYPE_1"/>
    <property type="match status" value="1"/>
</dbReference>
<name>A0A3M6UNE3_POCDA</name>
<feature type="compositionally biased region" description="Low complexity" evidence="7">
    <location>
        <begin position="1734"/>
        <end position="1747"/>
    </location>
</feature>
<gene>
    <name evidence="10" type="ORF">pdam_00007411</name>
</gene>
<protein>
    <submittedName>
        <fullName evidence="10">Uncharacterized protein</fullName>
    </submittedName>
</protein>
<feature type="repeat" description="ANK" evidence="5">
    <location>
        <begin position="510"/>
        <end position="542"/>
    </location>
</feature>
<feature type="repeat" description="ANK" evidence="5">
    <location>
        <begin position="957"/>
        <end position="989"/>
    </location>
</feature>
<feature type="repeat" description="ANK" evidence="5">
    <location>
        <begin position="477"/>
        <end position="509"/>
    </location>
</feature>
<evidence type="ECO:0000256" key="4">
    <source>
        <dbReference type="ARBA" id="ARBA00023054"/>
    </source>
</evidence>
<dbReference type="SMART" id="SM00454">
    <property type="entry name" value="SAM"/>
    <property type="match status" value="1"/>
</dbReference>
<dbReference type="Pfam" id="PF12796">
    <property type="entry name" value="Ank_2"/>
    <property type="match status" value="8"/>
</dbReference>
<evidence type="ECO:0000259" key="9">
    <source>
        <dbReference type="SMART" id="SM00454"/>
    </source>
</evidence>
<keyword evidence="6" id="KW-0694">RNA-binding</keyword>
<evidence type="ECO:0000256" key="1">
    <source>
        <dbReference type="ARBA" id="ARBA00007662"/>
    </source>
</evidence>
<dbReference type="Pfam" id="PF00013">
    <property type="entry name" value="KH_1"/>
    <property type="match status" value="1"/>
</dbReference>
<feature type="repeat" description="ANK" evidence="5">
    <location>
        <begin position="314"/>
        <end position="346"/>
    </location>
</feature>
<evidence type="ECO:0000256" key="6">
    <source>
        <dbReference type="PROSITE-ProRule" id="PRU00117"/>
    </source>
</evidence>
<feature type="repeat" description="ANK" evidence="5">
    <location>
        <begin position="280"/>
        <end position="312"/>
    </location>
</feature>
<feature type="region of interest" description="Disordered" evidence="7">
    <location>
        <begin position="846"/>
        <end position="894"/>
    </location>
</feature>
<evidence type="ECO:0000256" key="5">
    <source>
        <dbReference type="PROSITE-ProRule" id="PRU00023"/>
    </source>
</evidence>
<dbReference type="SUPFAM" id="SSF54791">
    <property type="entry name" value="Eukaryotic type KH-domain (KH-domain type I)"/>
    <property type="match status" value="1"/>
</dbReference>
<feature type="repeat" description="ANK" evidence="5">
    <location>
        <begin position="577"/>
        <end position="603"/>
    </location>
</feature>
<evidence type="ECO:0000259" key="8">
    <source>
        <dbReference type="SMART" id="SM00322"/>
    </source>
</evidence>
<feature type="compositionally biased region" description="Pro residues" evidence="7">
    <location>
        <begin position="871"/>
        <end position="882"/>
    </location>
</feature>
<dbReference type="GO" id="GO:0045087">
    <property type="term" value="P:innate immune response"/>
    <property type="evidence" value="ECO:0007669"/>
    <property type="project" value="TreeGrafter"/>
</dbReference>
<evidence type="ECO:0000313" key="11">
    <source>
        <dbReference type="Proteomes" id="UP000275408"/>
    </source>
</evidence>
<dbReference type="Pfam" id="PF00023">
    <property type="entry name" value="Ank"/>
    <property type="match status" value="2"/>
</dbReference>
<keyword evidence="3 5" id="KW-0040">ANK repeat</keyword>
<feature type="compositionally biased region" description="Low complexity" evidence="7">
    <location>
        <begin position="1629"/>
        <end position="1645"/>
    </location>
</feature>
<dbReference type="PROSITE" id="PS50297">
    <property type="entry name" value="ANK_REP_REGION"/>
    <property type="match status" value="18"/>
</dbReference>
<keyword evidence="11" id="KW-1185">Reference proteome</keyword>
<dbReference type="InterPro" id="IPR013761">
    <property type="entry name" value="SAM/pointed_sf"/>
</dbReference>
<dbReference type="Pfam" id="PF13637">
    <property type="entry name" value="Ank_4"/>
    <property type="match status" value="1"/>
</dbReference>
<dbReference type="Proteomes" id="UP000275408">
    <property type="component" value="Unassembled WGS sequence"/>
</dbReference>
<feature type="compositionally biased region" description="Low complexity" evidence="7">
    <location>
        <begin position="1661"/>
        <end position="1703"/>
    </location>
</feature>
<dbReference type="PANTHER" id="PTHR23206">
    <property type="entry name" value="MASK PROTEIN"/>
    <property type="match status" value="1"/>
</dbReference>
<dbReference type="FunFam" id="1.25.40.20:FF:000012">
    <property type="entry name" value="ankyrin repeat domain-containing protein 17 isoform X1"/>
    <property type="match status" value="1"/>
</dbReference>
<feature type="compositionally biased region" description="Acidic residues" evidence="7">
    <location>
        <begin position="28"/>
        <end position="40"/>
    </location>
</feature>
<comment type="caution">
    <text evidence="10">The sequence shown here is derived from an EMBL/GenBank/DDBJ whole genome shotgun (WGS) entry which is preliminary data.</text>
</comment>
<dbReference type="InterPro" id="IPR036612">
    <property type="entry name" value="KH_dom_type_1_sf"/>
</dbReference>
<dbReference type="InterPro" id="IPR002110">
    <property type="entry name" value="Ankyrin_rpt"/>
</dbReference>
<dbReference type="EMBL" id="RCHS01001119">
    <property type="protein sequence ID" value="RMX55152.1"/>
    <property type="molecule type" value="Genomic_DNA"/>
</dbReference>
<dbReference type="PANTHER" id="PTHR23206:SF8">
    <property type="entry name" value="ANKYRIN REPEAT AND KH DOMAIN-CONTAINING 1"/>
    <property type="match status" value="1"/>
</dbReference>
<dbReference type="PROSITE" id="PS50088">
    <property type="entry name" value="ANK_REPEAT"/>
    <property type="match status" value="21"/>
</dbReference>
<feature type="compositionally biased region" description="Low complexity" evidence="7">
    <location>
        <begin position="1901"/>
        <end position="1932"/>
    </location>
</feature>
<dbReference type="SUPFAM" id="SSF47769">
    <property type="entry name" value="SAM/Pointed domain"/>
    <property type="match status" value="1"/>
</dbReference>
<dbReference type="InterPro" id="IPR001660">
    <property type="entry name" value="SAM"/>
</dbReference>
<dbReference type="OrthoDB" id="10071877at2759"/>
<dbReference type="InterPro" id="IPR051631">
    <property type="entry name" value="Ankyrin-KH/SAM_domain"/>
</dbReference>
<feature type="repeat" description="ANK" evidence="5">
    <location>
        <begin position="214"/>
        <end position="246"/>
    </location>
</feature>
<feature type="repeat" description="ANK" evidence="5">
    <location>
        <begin position="894"/>
        <end position="926"/>
    </location>
</feature>
<reference evidence="10 11" key="1">
    <citation type="journal article" date="2018" name="Sci. Rep.">
        <title>Comparative analysis of the Pocillopora damicornis genome highlights role of immune system in coral evolution.</title>
        <authorList>
            <person name="Cunning R."/>
            <person name="Bay R.A."/>
            <person name="Gillette P."/>
            <person name="Baker A.C."/>
            <person name="Traylor-Knowles N."/>
        </authorList>
    </citation>
    <scope>NUCLEOTIDE SEQUENCE [LARGE SCALE GENOMIC DNA]</scope>
    <source>
        <strain evidence="10">RSMAS</strain>
        <tissue evidence="10">Whole animal</tissue>
    </source>
</reference>
<evidence type="ECO:0000256" key="2">
    <source>
        <dbReference type="ARBA" id="ARBA00022737"/>
    </source>
</evidence>
<feature type="repeat" description="ANK" evidence="5">
    <location>
        <begin position="180"/>
        <end position="212"/>
    </location>
</feature>
<keyword evidence="4" id="KW-0175">Coiled coil</keyword>
<dbReference type="InterPro" id="IPR004087">
    <property type="entry name" value="KH_dom"/>
</dbReference>
<dbReference type="PRINTS" id="PR01415">
    <property type="entry name" value="ANKYRIN"/>
</dbReference>
<dbReference type="SUPFAM" id="SSF48403">
    <property type="entry name" value="Ankyrin repeat"/>
    <property type="match status" value="3"/>
</dbReference>
<feature type="repeat" description="ANK" evidence="5">
    <location>
        <begin position="1059"/>
        <end position="1091"/>
    </location>
</feature>
<proteinExistence type="inferred from homology"/>
<feature type="repeat" description="ANK" evidence="5">
    <location>
        <begin position="247"/>
        <end position="279"/>
    </location>
</feature>
<feature type="repeat" description="ANK" evidence="5">
    <location>
        <begin position="413"/>
        <end position="445"/>
    </location>
</feature>
<dbReference type="Gene3D" id="1.25.40.20">
    <property type="entry name" value="Ankyrin repeat-containing domain"/>
    <property type="match status" value="7"/>
</dbReference>
<dbReference type="SMART" id="SM00248">
    <property type="entry name" value="ANK"/>
    <property type="match status" value="25"/>
</dbReference>
<organism evidence="10 11">
    <name type="scientific">Pocillopora damicornis</name>
    <name type="common">Cauliflower coral</name>
    <name type="synonym">Millepora damicornis</name>
    <dbReference type="NCBI Taxonomy" id="46731"/>
    <lineage>
        <taxon>Eukaryota</taxon>
        <taxon>Metazoa</taxon>
        <taxon>Cnidaria</taxon>
        <taxon>Anthozoa</taxon>
        <taxon>Hexacorallia</taxon>
        <taxon>Scleractinia</taxon>
        <taxon>Astrocoeniina</taxon>
        <taxon>Pocilloporidae</taxon>
        <taxon>Pocillopora</taxon>
    </lineage>
</organism>
<feature type="compositionally biased region" description="Polar residues" evidence="7">
    <location>
        <begin position="1"/>
        <end position="16"/>
    </location>
</feature>
<feature type="region of interest" description="Disordered" evidence="7">
    <location>
        <begin position="1316"/>
        <end position="1361"/>
    </location>
</feature>
<dbReference type="GO" id="GO:0005737">
    <property type="term" value="C:cytoplasm"/>
    <property type="evidence" value="ECO:0007669"/>
    <property type="project" value="TreeGrafter"/>
</dbReference>
<dbReference type="FunFam" id="1.25.40.20:FF:000046">
    <property type="entry name" value="Ankyrin repeat and KH domain-containing protein 1"/>
    <property type="match status" value="1"/>
</dbReference>
<feature type="compositionally biased region" description="Basic and acidic residues" evidence="7">
    <location>
        <begin position="1334"/>
        <end position="1361"/>
    </location>
</feature>
<feature type="region of interest" description="Disordered" evidence="7">
    <location>
        <begin position="1718"/>
        <end position="1786"/>
    </location>
</feature>
<dbReference type="Gene3D" id="1.10.150.50">
    <property type="entry name" value="Transcription Factor, Ets-1"/>
    <property type="match status" value="1"/>
</dbReference>
<dbReference type="InterPro" id="IPR047373">
    <property type="entry name" value="KH-I_MASK"/>
</dbReference>
<dbReference type="InterPro" id="IPR004088">
    <property type="entry name" value="KH_dom_type_1"/>
</dbReference>
<feature type="repeat" description="ANK" evidence="5">
    <location>
        <begin position="1161"/>
        <end position="1193"/>
    </location>
</feature>
<keyword evidence="2" id="KW-0677">Repeat</keyword>
<feature type="region of interest" description="Disordered" evidence="7">
    <location>
        <begin position="1858"/>
        <end position="1973"/>
    </location>
</feature>
<evidence type="ECO:0000256" key="3">
    <source>
        <dbReference type="ARBA" id="ARBA00023043"/>
    </source>
</evidence>
<dbReference type="InterPro" id="IPR036770">
    <property type="entry name" value="Ankyrin_rpt-contain_sf"/>
</dbReference>
<feature type="compositionally biased region" description="Basic residues" evidence="7">
    <location>
        <begin position="1318"/>
        <end position="1333"/>
    </location>
</feature>
<dbReference type="STRING" id="46731.A0A3M6UNE3"/>
<dbReference type="Gene3D" id="3.30.1370.10">
    <property type="entry name" value="K Homology domain, type 1"/>
    <property type="match status" value="1"/>
</dbReference>
<feature type="repeat" description="ANK" evidence="5">
    <location>
        <begin position="1194"/>
        <end position="1226"/>
    </location>
</feature>
<dbReference type="SMART" id="SM00322">
    <property type="entry name" value="KH"/>
    <property type="match status" value="1"/>
</dbReference>
<feature type="repeat" description="ANK" evidence="5">
    <location>
        <begin position="1093"/>
        <end position="1125"/>
    </location>
</feature>
<feature type="domain" description="SAM" evidence="9">
    <location>
        <begin position="2030"/>
        <end position="2095"/>
    </location>
</feature>
<evidence type="ECO:0000256" key="7">
    <source>
        <dbReference type="SAM" id="MobiDB-lite"/>
    </source>
</evidence>
<feature type="repeat" description="ANK" evidence="5">
    <location>
        <begin position="380"/>
        <end position="412"/>
    </location>
</feature>
<feature type="domain" description="K Homology" evidence="8">
    <location>
        <begin position="1498"/>
        <end position="1569"/>
    </location>
</feature>
<feature type="compositionally biased region" description="Polar residues" evidence="7">
    <location>
        <begin position="1646"/>
        <end position="1660"/>
    </location>
</feature>
<dbReference type="FunFam" id="1.25.40.20:FF:000131">
    <property type="entry name" value="ankyrin repeat domain-containing protein 17 isoform X1"/>
    <property type="match status" value="2"/>
</dbReference>
<feature type="repeat" description="ANK" evidence="5">
    <location>
        <begin position="347"/>
        <end position="379"/>
    </location>
</feature>
<dbReference type="Pfam" id="PF00536">
    <property type="entry name" value="SAM_1"/>
    <property type="match status" value="1"/>
</dbReference>
<dbReference type="CDD" id="cd22404">
    <property type="entry name" value="KH-I_MASK"/>
    <property type="match status" value="1"/>
</dbReference>
<feature type="repeat" description="ANK" evidence="5">
    <location>
        <begin position="1126"/>
        <end position="1158"/>
    </location>
</feature>
<feature type="repeat" description="ANK" evidence="5">
    <location>
        <begin position="1024"/>
        <end position="1056"/>
    </location>
</feature>
<accession>A0A3M6UNE3</accession>
<comment type="similarity">
    <text evidence="1">Belongs to the BicC family.</text>
</comment>
<sequence>MSVHQQQKSVVNSTAVFPNERSPSISDSSDEEDDDLDDESAEHSAMEYILRAKRSELTSKLMLSGSDGLSNDLRKMDPETQARLETLLEAAGVGKMADGKAFTDPEVLRRLTSSVSCALDEAAAALTRMRSQNNGLPSSAGQTTADSGARSLAEACLEGDVSAVRKLLEEGWSVHEPTDEGESLLSLACSAGYYELAQVLLAMNASVDDRGSKGDCTPLMEASSGGYIDIVRLLLEHTADVNSQSQAGNTALIYACCGGYEDVVEVLLNHGADIEAHNENGHTPLMEAASGGHVSVAKMLLERGACINSHSNEFKESALTLACYKGHLEMVKFLLDAGADQEHKTDEMHTALMEASMDGHVEVARLLLDHGAQVNMPADSFESPLTLAACGGHVELADLLIKRGAFLEEVNDEGYTPLMEASREGHLDMVALLLEHGADIHAQTEETQETALSLACCGGFQDVAAFLLQAGATIEQGSSTPLMEAAQEGHVDLVKFLLEQGANVNATTATGDTPLSFSCENGHTDVADVLLSAGAELEHESEAGRTPLMKAARAGHLCTVQFLISRGADVNRQTTVNDHTVLSLACAGGHLAVVELLLAHGADPLHKLKDNSNILIEAAKGGHAAVICFLLENPIVSNPPELPLHSMPATLPTPTVPPPRVPPVHATQPPVMEHPDLPDMTTEVLMENQQLLNQLSNTPLSPHSPLLLNTPANFVVPEMPTTSCSTSSTMSSVSQSMSDMSTNMTSTAVQTDNKVVICEKLQLIQGKLAKALKSANLSLENIPPELLQSVNDEVSALNLEGEEIALPPSPFSVGTVTGGITDDQDGIEGLMVAEPAQTLHETIGDMLSEDSSNNSGPPTPPDLSTSSVPLTPTPSPASPQFPPMIDVDQQTDSNSDTALTLAAAGGHDELVTLLLVKGSDIEHRDKKGRVVDSFFNRMIFYFIPLLQVVKGLRTSSQSCTPLILAATAGHASTVEILLDNGADIEAQSDRTKDTALSLACSGGRQEVVELLISKGANFEHRNVSDYTPLSLAASGGYVGIIKLLLSHGAEINSRTGSKLGISPLMLASMNGHTAAVKLLLDMGSDINAQIETNRNTALTLACFQGRHEVVNLLVERKANIEHRAKTGLTPLMEAASGGYVEVGRILLDKGCDVNAPPVPSSRDTALTIAADKGHYKFCDLLLSRGAMVDVKNKKGNSPLWLAANGGHLEVCQQLFSYGADVDSQDNRKVSVLMAAFRKGHLKVIKWLVKHVHQFPSDSECTRFVSTLSDKELLNKCHKNMEIIISAKDRQAAEANKNASILLEQIDLEKEREELKKAAAARKRDKKKQKKKKKLQAEKEAETNVKNMAEKENSDDSSEPERKISAENGVNAGVLPPPLTTSAVIDSNSVSGVRTRKSSTGSLDTLTSIAITAAVTTTSTGKSSDVISVMKTAEITKVVASTIMTQTTPHSALSPITVATAAAQCLAVTLTTTTATTKMSTLPSPKKGKKHEDGWKEVVRRSKKMSVSSSVISRVIGRGGCNINAIRETTGAHIDIDTNRQKTTGSCIVTIKGPADATRQAHQLISALVKDPECDINDVLPRKKHLHSQISRSAVATTTTITTSVTSTVSHHRTLSEPKPTNTSSKGPSTTQIAQTKSTTKTTTSAGRQSLSSSWPSTNSAPVSHPAVTTSVSTTTAKSTVTTSTHMPSTARWASTTQTASSTSKKTPLAAAQVAATSSLTGAAPVASAPVRKPSGGNSNTSNSSSSGVAKPPTPAKRQLFPETPTEPIPRKNSASKTSRVVKGSPSYSSVAMGVTGGSGSGALDITPTVTTSSSSSVISSVTTSPGSSNLPPVISNILSHVGQTFSPSVWNDIAHPSARPSVGPVSELDMSSSVSPADPITQPLYITTPGALFTPLPHEATSSSPPHTSGSPVPTTTPSTSTSPNSSPLGTSLASGNSSLGETGEKPSLRPIGTERASRRVSASPLPSVPGISPLIGTEGTQVAGVWSYSYTPDSALSTGWSAAPSVSTAPAPSMISGNTSLPGSDEEQFGVNPGDTLQTFLERLSLSSHLSLFQKNEIDLDALLLMSEKDYADIGLPKGPRVKLLNSTRQIYTSETSEFSSVPAGASPGSRPVGRNAGWNPPGGIIATSSTATTVAPGVPFGAKRAPGRKVDPNKRVRNNVLSSKCYMIMSIIMGTTFPHRGGNHGAGLQFKFKWDYHINFDIAELWTTEDLKTRPNFILG</sequence>
<feature type="repeat" description="ANK" evidence="5">
    <location>
        <begin position="991"/>
        <end position="1023"/>
    </location>
</feature>